<dbReference type="OrthoDB" id="941956at2"/>
<gene>
    <name evidence="3" type="ORF">A3841_18915</name>
</gene>
<dbReference type="AlphaFoldDB" id="A0A1Q5PDT7"/>
<evidence type="ECO:0000313" key="4">
    <source>
        <dbReference type="Proteomes" id="UP000186551"/>
    </source>
</evidence>
<feature type="signal peptide" evidence="1">
    <location>
        <begin position="1"/>
        <end position="25"/>
    </location>
</feature>
<evidence type="ECO:0000313" key="3">
    <source>
        <dbReference type="EMBL" id="OKL40386.1"/>
    </source>
</evidence>
<protein>
    <recommendedName>
        <fullName evidence="2">DUF4397 domain-containing protein</fullName>
    </recommendedName>
</protein>
<name>A0A1Q5PDT7_9BACT</name>
<dbReference type="RefSeq" id="WP_073852489.1">
    <property type="nucleotide sequence ID" value="NZ_LVWA01000005.1"/>
</dbReference>
<comment type="caution">
    <text evidence="3">The sequence shown here is derived from an EMBL/GenBank/DDBJ whole genome shotgun (WGS) entry which is preliminary data.</text>
</comment>
<dbReference type="InterPro" id="IPR025510">
    <property type="entry name" value="DUF4397"/>
</dbReference>
<sequence length="257" mass="27073">MKNILYKSFVVLAAGLMLGSCEENAIEDHNEPVNSGAFIKFAHTAPSAPAVNFYLGNTKISALSANAAGEVQGLGYASNSVFPASYGYANVPSGAHTLQAISPATAAAGEVASASVTLNEGEHYTSFLIGEAESYEAFLVEDALPENNYSKSYIRFVNVAINAPSGVDVEVVRTATSETPETRTAVGSDVVRKGNTPYVAIDAQGSYVVEYKTENAEGAVITSKSTSFSPIAGRVYTFIIRGDFADNTVSSLLIRDR</sequence>
<dbReference type="EMBL" id="LVWA01000005">
    <property type="protein sequence ID" value="OKL40386.1"/>
    <property type="molecule type" value="Genomic_DNA"/>
</dbReference>
<organism evidence="3 4">
    <name type="scientific">Pontibacter flavimaris</name>
    <dbReference type="NCBI Taxonomy" id="1797110"/>
    <lineage>
        <taxon>Bacteria</taxon>
        <taxon>Pseudomonadati</taxon>
        <taxon>Bacteroidota</taxon>
        <taxon>Cytophagia</taxon>
        <taxon>Cytophagales</taxon>
        <taxon>Hymenobacteraceae</taxon>
        <taxon>Pontibacter</taxon>
    </lineage>
</organism>
<proteinExistence type="predicted"/>
<feature type="domain" description="DUF4397" evidence="2">
    <location>
        <begin position="37"/>
        <end position="165"/>
    </location>
</feature>
<keyword evidence="4" id="KW-1185">Reference proteome</keyword>
<accession>A0A1Q5PDT7</accession>
<keyword evidence="1" id="KW-0732">Signal</keyword>
<evidence type="ECO:0000259" key="2">
    <source>
        <dbReference type="Pfam" id="PF14344"/>
    </source>
</evidence>
<evidence type="ECO:0000256" key="1">
    <source>
        <dbReference type="SAM" id="SignalP"/>
    </source>
</evidence>
<reference evidence="3 4" key="1">
    <citation type="submission" date="2016-03" db="EMBL/GenBank/DDBJ databases">
        <title>Genome sequence of Pontibacter sp. nov., of the family cytophagaceae, isolated from marine sediment of the Yellow Sea, China.</title>
        <authorList>
            <person name="Zhang G."/>
            <person name="Zhang R."/>
        </authorList>
    </citation>
    <scope>NUCLEOTIDE SEQUENCE [LARGE SCALE GENOMIC DNA]</scope>
    <source>
        <strain evidence="3 4">S10-8</strain>
    </source>
</reference>
<feature type="chain" id="PRO_5012276366" description="DUF4397 domain-containing protein" evidence="1">
    <location>
        <begin position="26"/>
        <end position="257"/>
    </location>
</feature>
<dbReference type="STRING" id="1797110.A3841_18915"/>
<dbReference type="Proteomes" id="UP000186551">
    <property type="component" value="Unassembled WGS sequence"/>
</dbReference>
<dbReference type="PROSITE" id="PS51257">
    <property type="entry name" value="PROKAR_LIPOPROTEIN"/>
    <property type="match status" value="1"/>
</dbReference>
<dbReference type="Pfam" id="PF14344">
    <property type="entry name" value="DUF4397"/>
    <property type="match status" value="1"/>
</dbReference>